<dbReference type="InterPro" id="IPR013525">
    <property type="entry name" value="ABC2_TM"/>
</dbReference>
<gene>
    <name evidence="8" type="ORF">FE251_11145</name>
</gene>
<keyword evidence="5" id="KW-0046">Antibiotic resistance</keyword>
<dbReference type="RefSeq" id="WP_139948793.1">
    <property type="nucleotide sequence ID" value="NZ_CP040899.1"/>
</dbReference>
<feature type="transmembrane region" description="Helical" evidence="6">
    <location>
        <begin position="242"/>
        <end position="264"/>
    </location>
</feature>
<dbReference type="EMBL" id="CP040899">
    <property type="protein sequence ID" value="QDB79866.1"/>
    <property type="molecule type" value="Genomic_DNA"/>
</dbReference>
<evidence type="ECO:0000256" key="5">
    <source>
        <dbReference type="ARBA" id="ARBA00023251"/>
    </source>
</evidence>
<evidence type="ECO:0000313" key="8">
    <source>
        <dbReference type="EMBL" id="QDB79866.1"/>
    </source>
</evidence>
<sequence length="273" mass="28793">MTLTVPNRGAGATARLVRWHTTVQLRSSFRSAEFAVGAMAVPVILYAMFGLPRTGSLLPGGTPVTLAMLVSIACYGVVSLAIFTFGEDIAKERGRGWPRTLAATPLPRWVDLTGRSLTAVVHAALVVGAMAAAAVLLGDVRLPAGTWLVLVATLVGGVLAFAPLGFAIAYLARPRAATVIANLVFLPLSFASGFFFPLSELPDVLARVAPWLPTYHFGQLAYRTVLPAEDLTSWTGLAVQPAWVHVAWLVGSAVVLGSVALLAARREAVTRRG</sequence>
<organism evidence="8 9">
    <name type="scientific">Georgenia wutianyii</name>
    <dbReference type="NCBI Taxonomy" id="2585135"/>
    <lineage>
        <taxon>Bacteria</taxon>
        <taxon>Bacillati</taxon>
        <taxon>Actinomycetota</taxon>
        <taxon>Actinomycetes</taxon>
        <taxon>Micrococcales</taxon>
        <taxon>Bogoriellaceae</taxon>
        <taxon>Georgenia</taxon>
    </lineage>
</organism>
<name>A0ABX5VPW5_9MICO</name>
<evidence type="ECO:0000256" key="6">
    <source>
        <dbReference type="SAM" id="Phobius"/>
    </source>
</evidence>
<evidence type="ECO:0000259" key="7">
    <source>
        <dbReference type="Pfam" id="PF12698"/>
    </source>
</evidence>
<feature type="domain" description="ABC-2 type transporter transmembrane" evidence="7">
    <location>
        <begin position="69"/>
        <end position="262"/>
    </location>
</feature>
<dbReference type="PIRSF" id="PIRSF006648">
    <property type="entry name" value="DrrB"/>
    <property type="match status" value="1"/>
</dbReference>
<evidence type="ECO:0000256" key="4">
    <source>
        <dbReference type="ARBA" id="ARBA00023136"/>
    </source>
</evidence>
<dbReference type="Pfam" id="PF12698">
    <property type="entry name" value="ABC2_membrane_3"/>
    <property type="match status" value="1"/>
</dbReference>
<dbReference type="PANTHER" id="PTHR43229:SF2">
    <property type="entry name" value="NODULATION PROTEIN J"/>
    <property type="match status" value="1"/>
</dbReference>
<feature type="transmembrane region" description="Helical" evidence="6">
    <location>
        <begin position="144"/>
        <end position="172"/>
    </location>
</feature>
<reference evidence="8 9" key="1">
    <citation type="submission" date="2019-05" db="EMBL/GenBank/DDBJ databases">
        <title>Georgenia *** sp. nov., and Georgenia *** sp. nov., isolated from the intestinal contents of plateau pika (Ochotona curzoniae) in the Qinghai-Tibet plateau of China.</title>
        <authorList>
            <person name="Tian Z."/>
        </authorList>
    </citation>
    <scope>NUCLEOTIDE SEQUENCE [LARGE SCALE GENOMIC DNA]</scope>
    <source>
        <strain evidence="8 9">Z294</strain>
    </source>
</reference>
<dbReference type="InterPro" id="IPR051784">
    <property type="entry name" value="Nod_factor_ABC_transporter"/>
</dbReference>
<accession>A0ABX5VPW5</accession>
<evidence type="ECO:0000256" key="3">
    <source>
        <dbReference type="ARBA" id="ARBA00022989"/>
    </source>
</evidence>
<keyword evidence="2 6" id="KW-0812">Transmembrane</keyword>
<feature type="transmembrane region" description="Helical" evidence="6">
    <location>
        <begin position="179"/>
        <end position="198"/>
    </location>
</feature>
<evidence type="ECO:0000313" key="9">
    <source>
        <dbReference type="Proteomes" id="UP000313948"/>
    </source>
</evidence>
<dbReference type="PANTHER" id="PTHR43229">
    <property type="entry name" value="NODULATION PROTEIN J"/>
    <property type="match status" value="1"/>
</dbReference>
<dbReference type="Proteomes" id="UP000313948">
    <property type="component" value="Chromosome"/>
</dbReference>
<protein>
    <recommendedName>
        <fullName evidence="7">ABC-2 type transporter transmembrane domain-containing protein</fullName>
    </recommendedName>
</protein>
<feature type="transmembrane region" description="Helical" evidence="6">
    <location>
        <begin position="34"/>
        <end position="52"/>
    </location>
</feature>
<feature type="transmembrane region" description="Helical" evidence="6">
    <location>
        <begin position="64"/>
        <end position="85"/>
    </location>
</feature>
<keyword evidence="9" id="KW-1185">Reference proteome</keyword>
<dbReference type="InterPro" id="IPR000412">
    <property type="entry name" value="ABC_2_transport"/>
</dbReference>
<feature type="transmembrane region" description="Helical" evidence="6">
    <location>
        <begin position="117"/>
        <end position="138"/>
    </location>
</feature>
<evidence type="ECO:0000256" key="1">
    <source>
        <dbReference type="ARBA" id="ARBA00004141"/>
    </source>
</evidence>
<keyword evidence="3 6" id="KW-1133">Transmembrane helix</keyword>
<comment type="subcellular location">
    <subcellularLocation>
        <location evidence="1">Membrane</location>
        <topology evidence="1">Multi-pass membrane protein</topology>
    </subcellularLocation>
</comment>
<evidence type="ECO:0000256" key="2">
    <source>
        <dbReference type="ARBA" id="ARBA00022692"/>
    </source>
</evidence>
<proteinExistence type="predicted"/>
<keyword evidence="4 6" id="KW-0472">Membrane</keyword>